<dbReference type="AlphaFoldDB" id="A0A423TF56"/>
<evidence type="ECO:0000256" key="4">
    <source>
        <dbReference type="ARBA" id="ARBA00022737"/>
    </source>
</evidence>
<dbReference type="PROSITE" id="PS50835">
    <property type="entry name" value="IG_LIKE"/>
    <property type="match status" value="3"/>
</dbReference>
<dbReference type="Proteomes" id="UP000283509">
    <property type="component" value="Unassembled WGS sequence"/>
</dbReference>
<comment type="similarity">
    <text evidence="2">Belongs to the protein kinase superfamily. CAMK Ser/Thr protein kinase family.</text>
</comment>
<dbReference type="GO" id="GO:0030017">
    <property type="term" value="C:sarcomere"/>
    <property type="evidence" value="ECO:0007669"/>
    <property type="project" value="UniProtKB-SubCell"/>
</dbReference>
<evidence type="ECO:0000313" key="9">
    <source>
        <dbReference type="Proteomes" id="UP000283509"/>
    </source>
</evidence>
<dbReference type="Pfam" id="PF07679">
    <property type="entry name" value="I-set"/>
    <property type="match status" value="3"/>
</dbReference>
<dbReference type="InterPro" id="IPR013098">
    <property type="entry name" value="Ig_I-set"/>
</dbReference>
<keyword evidence="4" id="KW-0677">Repeat</keyword>
<evidence type="ECO:0000256" key="2">
    <source>
        <dbReference type="ARBA" id="ARBA00006692"/>
    </source>
</evidence>
<feature type="domain" description="Ig-like" evidence="7">
    <location>
        <begin position="105"/>
        <end position="182"/>
    </location>
</feature>
<dbReference type="FunFam" id="2.60.40.10:FF:000345">
    <property type="entry name" value="Muscle M-line assembly protein unc-89"/>
    <property type="match status" value="1"/>
</dbReference>
<dbReference type="OrthoDB" id="6070751at2759"/>
<dbReference type="SMART" id="SM00409">
    <property type="entry name" value="IG"/>
    <property type="match status" value="2"/>
</dbReference>
<dbReference type="InterPro" id="IPR003599">
    <property type="entry name" value="Ig_sub"/>
</dbReference>
<keyword evidence="5" id="KW-1015">Disulfide bond</keyword>
<feature type="domain" description="Ig-like" evidence="7">
    <location>
        <begin position="205"/>
        <end position="294"/>
    </location>
</feature>
<feature type="non-terminal residue" evidence="8">
    <location>
        <position position="360"/>
    </location>
</feature>
<dbReference type="FunFam" id="2.60.40.10:FF:000425">
    <property type="entry name" value="Myosin light chain kinase"/>
    <property type="match status" value="1"/>
</dbReference>
<evidence type="ECO:0000256" key="1">
    <source>
        <dbReference type="ARBA" id="ARBA00004204"/>
    </source>
</evidence>
<dbReference type="SUPFAM" id="SSF48726">
    <property type="entry name" value="Immunoglobulin"/>
    <property type="match status" value="3"/>
</dbReference>
<protein>
    <submittedName>
        <fullName evidence="8">Putative titin-like</fullName>
    </submittedName>
</protein>
<evidence type="ECO:0000256" key="3">
    <source>
        <dbReference type="ARBA" id="ARBA00022490"/>
    </source>
</evidence>
<dbReference type="EMBL" id="QCYY01001808">
    <property type="protein sequence ID" value="ROT75124.1"/>
    <property type="molecule type" value="Genomic_DNA"/>
</dbReference>
<dbReference type="Gene3D" id="2.60.40.10">
    <property type="entry name" value="Immunoglobulins"/>
    <property type="match status" value="3"/>
</dbReference>
<dbReference type="PANTHER" id="PTHR47633">
    <property type="entry name" value="IMMUNOGLOBULIN"/>
    <property type="match status" value="1"/>
</dbReference>
<sequence>MHHAQTYTSKLRCVWNKHSPPATTEILIRPLSTPRVGVADDRGPIQLERTKASTSWRCRNPGGRVTSFHPESPPTTDCSVLEAQDKINRNLVALSQMESVPTMAPQFTMRLRDRRVQVGFPVRLTCQIVGIPKPVITWYKEGILMSPDDCHTMWQEDGHFYTLEISNSTHDDAAVYSVRASNPYGSVMCRCRLVVDSGLTSYISPMFLRELEDQSVREGSTITLQTVIEAYPTIGVVWHRDGQRIRPTRKHSFNLDADGIATLTIRGADYTDGGIYTCTASNEMGHIESMCRVSVSCTDSDLAAKKRLTSKLTHPWLSKEPMFVRKPRAIEAEEGDLVIIECEVAGDPKPDVTWLKDWIK</sequence>
<keyword evidence="3" id="KW-0963">Cytoplasm</keyword>
<evidence type="ECO:0000256" key="5">
    <source>
        <dbReference type="ARBA" id="ARBA00023157"/>
    </source>
</evidence>
<feature type="domain" description="Ig-like" evidence="7">
    <location>
        <begin position="321"/>
        <end position="360"/>
    </location>
</feature>
<dbReference type="InterPro" id="IPR003598">
    <property type="entry name" value="Ig_sub2"/>
</dbReference>
<dbReference type="STRING" id="6689.A0A423TF56"/>
<reference evidence="8 9" key="2">
    <citation type="submission" date="2019-01" db="EMBL/GenBank/DDBJ databases">
        <title>The decoding of complex shrimp genome reveals the adaptation for benthos swimmer, frequently molting mechanism and breeding impact on genome.</title>
        <authorList>
            <person name="Sun Y."/>
            <person name="Gao Y."/>
            <person name="Yu Y."/>
        </authorList>
    </citation>
    <scope>NUCLEOTIDE SEQUENCE [LARGE SCALE GENOMIC DNA]</scope>
    <source>
        <tissue evidence="8">Muscle</tissue>
    </source>
</reference>
<organism evidence="8 9">
    <name type="scientific">Penaeus vannamei</name>
    <name type="common">Whiteleg shrimp</name>
    <name type="synonym">Litopenaeus vannamei</name>
    <dbReference type="NCBI Taxonomy" id="6689"/>
    <lineage>
        <taxon>Eukaryota</taxon>
        <taxon>Metazoa</taxon>
        <taxon>Ecdysozoa</taxon>
        <taxon>Arthropoda</taxon>
        <taxon>Crustacea</taxon>
        <taxon>Multicrustacea</taxon>
        <taxon>Malacostraca</taxon>
        <taxon>Eumalacostraca</taxon>
        <taxon>Eucarida</taxon>
        <taxon>Decapoda</taxon>
        <taxon>Dendrobranchiata</taxon>
        <taxon>Penaeoidea</taxon>
        <taxon>Penaeidae</taxon>
        <taxon>Penaeus</taxon>
    </lineage>
</organism>
<dbReference type="InterPro" id="IPR013783">
    <property type="entry name" value="Ig-like_fold"/>
</dbReference>
<dbReference type="PANTHER" id="PTHR47633:SF4">
    <property type="entry name" value="MYOPALLADIN ISOFORM X1"/>
    <property type="match status" value="1"/>
</dbReference>
<reference evidence="8 9" key="1">
    <citation type="submission" date="2018-04" db="EMBL/GenBank/DDBJ databases">
        <authorList>
            <person name="Zhang X."/>
            <person name="Yuan J."/>
            <person name="Li F."/>
            <person name="Xiang J."/>
        </authorList>
    </citation>
    <scope>NUCLEOTIDE SEQUENCE [LARGE SCALE GENOMIC DNA]</scope>
    <source>
        <tissue evidence="8">Muscle</tissue>
    </source>
</reference>
<comment type="caution">
    <text evidence="8">The sequence shown here is derived from an EMBL/GenBank/DDBJ whole genome shotgun (WGS) entry which is preliminary data.</text>
</comment>
<name>A0A423TF56_PENVA</name>
<dbReference type="SMART" id="SM00408">
    <property type="entry name" value="IGc2"/>
    <property type="match status" value="2"/>
</dbReference>
<evidence type="ECO:0000313" key="8">
    <source>
        <dbReference type="EMBL" id="ROT75124.1"/>
    </source>
</evidence>
<evidence type="ECO:0000256" key="6">
    <source>
        <dbReference type="ARBA" id="ARBA00023319"/>
    </source>
</evidence>
<comment type="subcellular location">
    <subcellularLocation>
        <location evidence="1">Cytoplasm</location>
        <location evidence="1">Myofibril</location>
        <location evidence="1">Sarcomere</location>
    </subcellularLocation>
</comment>
<dbReference type="InterPro" id="IPR036179">
    <property type="entry name" value="Ig-like_dom_sf"/>
</dbReference>
<keyword evidence="9" id="KW-1185">Reference proteome</keyword>
<keyword evidence="6" id="KW-0393">Immunoglobulin domain</keyword>
<gene>
    <name evidence="8" type="ORF">C7M84_006320</name>
</gene>
<dbReference type="InterPro" id="IPR007110">
    <property type="entry name" value="Ig-like_dom"/>
</dbReference>
<accession>A0A423TF56</accession>
<evidence type="ECO:0000259" key="7">
    <source>
        <dbReference type="PROSITE" id="PS50835"/>
    </source>
</evidence>
<proteinExistence type="inferred from homology"/>